<dbReference type="GO" id="GO:0005634">
    <property type="term" value="C:nucleus"/>
    <property type="evidence" value="ECO:0007669"/>
    <property type="project" value="TreeGrafter"/>
</dbReference>
<dbReference type="UniPathway" id="UPA00158">
    <property type="reaction ID" value="UER00270"/>
</dbReference>
<evidence type="ECO:0000256" key="5">
    <source>
        <dbReference type="ARBA" id="ARBA00022503"/>
    </source>
</evidence>
<comment type="catalytic activity">
    <reaction evidence="9 12">
        <text>L-arginine + H2O = urea + L-ornithine</text>
        <dbReference type="Rhea" id="RHEA:20569"/>
        <dbReference type="ChEBI" id="CHEBI:15377"/>
        <dbReference type="ChEBI" id="CHEBI:16199"/>
        <dbReference type="ChEBI" id="CHEBI:32682"/>
        <dbReference type="ChEBI" id="CHEBI:46911"/>
        <dbReference type="EC" id="3.5.3.1"/>
    </reaction>
</comment>
<dbReference type="PANTHER" id="PTHR43782">
    <property type="entry name" value="ARGINASE"/>
    <property type="match status" value="1"/>
</dbReference>
<dbReference type="OrthoDB" id="9992747at2759"/>
<evidence type="ECO:0000256" key="4">
    <source>
        <dbReference type="ARBA" id="ARBA00022436"/>
    </source>
</evidence>
<dbReference type="GO" id="GO:0004053">
    <property type="term" value="F:arginase activity"/>
    <property type="evidence" value="ECO:0007669"/>
    <property type="project" value="UniProtKB-EC"/>
</dbReference>
<dbReference type="NCBIfam" id="TIGR01229">
    <property type="entry name" value="rocF_arginase"/>
    <property type="match status" value="1"/>
</dbReference>
<dbReference type="PANTHER" id="PTHR43782:SF3">
    <property type="entry name" value="ARGINASE"/>
    <property type="match status" value="1"/>
</dbReference>
<comment type="caution">
    <text evidence="13">The sequence shown here is derived from an EMBL/GenBank/DDBJ whole genome shotgun (WGS) entry which is preliminary data.</text>
</comment>
<sequence length="407" mass="45346">MKRFLQVGIMARQLGHQPHGLLTANIRRPSSMGQRLLRVQHIHTKPRRKAGLHDPTVAYDQPWPLYSQVNMIGAPVNKGQPKLGTELGPNLIRNSNIFEFLETYGVTLKDCGDVHLDNVTEETDKVFNMSNCQSFIKATYRIAQRVEQLLKESKSIGTERDSPLLIVGGDHSIATGSIMGHKRAKPDAAVIWVDAHADITTPLSAEYSNIHGMPVAFLLEELQEEVPYLEEMNPIEPCLKATDIVYIGLRDLERHELYDLRRNGIPHFTMVDVDQMGIEAVIHKAIEFVNPRLERPIHLSFDIDAIDPTLAPSTGTPVPGGLTLREGLRICEAVHATGKLSVVELVELNPLIGTQCEVDRTISTAVTLLKACLGYRRSGNLPRKLHSLSDEGILSRADKSKKNDHDR</sequence>
<evidence type="ECO:0000256" key="11">
    <source>
        <dbReference type="RuleBase" id="RU003684"/>
    </source>
</evidence>
<dbReference type="InterPro" id="IPR006035">
    <property type="entry name" value="Ureohydrolase"/>
</dbReference>
<evidence type="ECO:0000256" key="6">
    <source>
        <dbReference type="ARBA" id="ARBA00022723"/>
    </source>
</evidence>
<dbReference type="InterPro" id="IPR020855">
    <property type="entry name" value="Ureohydrolase_Mn_BS"/>
</dbReference>
<comment type="cofactor">
    <cofactor evidence="12">
        <name>Mn(2+)</name>
        <dbReference type="ChEBI" id="CHEBI:29035"/>
    </cofactor>
    <text evidence="12">Binds 2 manganese ions per subunit.</text>
</comment>
<dbReference type="InterPro" id="IPR014033">
    <property type="entry name" value="Arginase"/>
</dbReference>
<keyword evidence="7 11" id="KW-0378">Hydrolase</keyword>
<name>A0A4S2M3Q7_OPIFE</name>
<dbReference type="GO" id="GO:0000050">
    <property type="term" value="P:urea cycle"/>
    <property type="evidence" value="ECO:0007669"/>
    <property type="project" value="UniProtKB-UniPathway"/>
</dbReference>
<reference evidence="13 14" key="1">
    <citation type="journal article" date="2019" name="BMC Genomics">
        <title>New insights from Opisthorchis felineus genome: update on genomics of the epidemiologically important liver flukes.</title>
        <authorList>
            <person name="Ershov N.I."/>
            <person name="Mordvinov V.A."/>
            <person name="Prokhortchouk E.B."/>
            <person name="Pakharukova M.Y."/>
            <person name="Gunbin K.V."/>
            <person name="Ustyantsev K."/>
            <person name="Genaev M.A."/>
            <person name="Blinov A.G."/>
            <person name="Mazur A."/>
            <person name="Boulygina E."/>
            <person name="Tsygankova S."/>
            <person name="Khrameeva E."/>
            <person name="Chekanov N."/>
            <person name="Fan G."/>
            <person name="Xiao A."/>
            <person name="Zhang H."/>
            <person name="Xu X."/>
            <person name="Yang H."/>
            <person name="Solovyev V."/>
            <person name="Lee S.M."/>
            <person name="Liu X."/>
            <person name="Afonnikov D.A."/>
            <person name="Skryabin K.G."/>
        </authorList>
    </citation>
    <scope>NUCLEOTIDE SEQUENCE [LARGE SCALE GENOMIC DNA]</scope>
    <source>
        <strain evidence="13">AK-0245</strain>
        <tissue evidence="13">Whole organism</tissue>
    </source>
</reference>
<accession>A0A4S2M3Q7</accession>
<dbReference type="CDD" id="cd09989">
    <property type="entry name" value="Arginase"/>
    <property type="match status" value="1"/>
</dbReference>
<comment type="similarity">
    <text evidence="10 11">Belongs to the arginase family.</text>
</comment>
<evidence type="ECO:0000313" key="13">
    <source>
        <dbReference type="EMBL" id="TGZ68578.1"/>
    </source>
</evidence>
<dbReference type="Gene3D" id="3.40.800.10">
    <property type="entry name" value="Ureohydrolase domain"/>
    <property type="match status" value="1"/>
</dbReference>
<dbReference type="Pfam" id="PF00491">
    <property type="entry name" value="Arginase"/>
    <property type="match status" value="1"/>
</dbReference>
<evidence type="ECO:0000256" key="7">
    <source>
        <dbReference type="ARBA" id="ARBA00022801"/>
    </source>
</evidence>
<dbReference type="EMBL" id="SJOL01006358">
    <property type="protein sequence ID" value="TGZ68578.1"/>
    <property type="molecule type" value="Genomic_DNA"/>
</dbReference>
<keyword evidence="14" id="KW-1185">Reference proteome</keyword>
<dbReference type="PROSITE" id="PS51409">
    <property type="entry name" value="ARGINASE_2"/>
    <property type="match status" value="1"/>
</dbReference>
<organism evidence="13 14">
    <name type="scientific">Opisthorchis felineus</name>
    <dbReference type="NCBI Taxonomy" id="147828"/>
    <lineage>
        <taxon>Eukaryota</taxon>
        <taxon>Metazoa</taxon>
        <taxon>Spiralia</taxon>
        <taxon>Lophotrochozoa</taxon>
        <taxon>Platyhelminthes</taxon>
        <taxon>Trematoda</taxon>
        <taxon>Digenea</taxon>
        <taxon>Opisthorchiida</taxon>
        <taxon>Opisthorchiata</taxon>
        <taxon>Opisthorchiidae</taxon>
        <taxon>Opisthorchis</taxon>
    </lineage>
</organism>
<dbReference type="AlphaFoldDB" id="A0A4S2M3Q7"/>
<proteinExistence type="inferred from homology"/>
<dbReference type="EC" id="3.5.3.1" evidence="2 12"/>
<dbReference type="GO" id="GO:0030145">
    <property type="term" value="F:manganese ion binding"/>
    <property type="evidence" value="ECO:0007669"/>
    <property type="project" value="TreeGrafter"/>
</dbReference>
<evidence type="ECO:0000256" key="1">
    <source>
        <dbReference type="ARBA" id="ARBA00005098"/>
    </source>
</evidence>
<dbReference type="GO" id="GO:0006525">
    <property type="term" value="P:arginine metabolic process"/>
    <property type="evidence" value="ECO:0007669"/>
    <property type="project" value="UniProtKB-KW"/>
</dbReference>
<dbReference type="PRINTS" id="PR00116">
    <property type="entry name" value="ARGINASE"/>
</dbReference>
<dbReference type="STRING" id="147828.A0A4S2M3Q7"/>
<keyword evidence="4 12" id="KW-0835">Urea cycle</keyword>
<protein>
    <recommendedName>
        <fullName evidence="3 12">Arginase</fullName>
        <ecNumber evidence="2 12">3.5.3.1</ecNumber>
    </recommendedName>
</protein>
<gene>
    <name evidence="13" type="ORF">CRM22_004188</name>
</gene>
<evidence type="ECO:0000256" key="9">
    <source>
        <dbReference type="ARBA" id="ARBA00047391"/>
    </source>
</evidence>
<dbReference type="SUPFAM" id="SSF52768">
    <property type="entry name" value="Arginase/deacetylase"/>
    <property type="match status" value="1"/>
</dbReference>
<evidence type="ECO:0000256" key="8">
    <source>
        <dbReference type="ARBA" id="ARBA00023211"/>
    </source>
</evidence>
<keyword evidence="6 12" id="KW-0479">Metal-binding</keyword>
<dbReference type="GO" id="GO:0005829">
    <property type="term" value="C:cytosol"/>
    <property type="evidence" value="ECO:0007669"/>
    <property type="project" value="TreeGrafter"/>
</dbReference>
<keyword evidence="8 12" id="KW-0464">Manganese</keyword>
<evidence type="ECO:0000256" key="10">
    <source>
        <dbReference type="PROSITE-ProRule" id="PRU00742"/>
    </source>
</evidence>
<evidence type="ECO:0000256" key="3">
    <source>
        <dbReference type="ARBA" id="ARBA00018123"/>
    </source>
</evidence>
<dbReference type="Proteomes" id="UP000308267">
    <property type="component" value="Unassembled WGS sequence"/>
</dbReference>
<dbReference type="FunFam" id="3.40.800.10:FF:000012">
    <property type="entry name" value="Arginase"/>
    <property type="match status" value="1"/>
</dbReference>
<dbReference type="PROSITE" id="PS01053">
    <property type="entry name" value="ARGINASE_1"/>
    <property type="match status" value="1"/>
</dbReference>
<comment type="pathway">
    <text evidence="1 12">Nitrogen metabolism; urea cycle; L-ornithine and urea from L-arginine: step 1/1.</text>
</comment>
<keyword evidence="5 12" id="KW-0056">Arginine metabolism</keyword>
<evidence type="ECO:0000256" key="12">
    <source>
        <dbReference type="RuleBase" id="RU361159"/>
    </source>
</evidence>
<dbReference type="InterPro" id="IPR023696">
    <property type="entry name" value="Ureohydrolase_dom_sf"/>
</dbReference>
<evidence type="ECO:0000313" key="14">
    <source>
        <dbReference type="Proteomes" id="UP000308267"/>
    </source>
</evidence>
<evidence type="ECO:0000256" key="2">
    <source>
        <dbReference type="ARBA" id="ARBA00012168"/>
    </source>
</evidence>